<feature type="chain" id="PRO_5046058630" description="Spherulin 4" evidence="1">
    <location>
        <begin position="28"/>
        <end position="265"/>
    </location>
</feature>
<dbReference type="PANTHER" id="PTHR35040:SF9">
    <property type="entry name" value="4-LIKE CELL SURFACE PROTEIN, PUTATIVE (AFU_ORTHOLOGUE AFUA_4G14080)-RELATED"/>
    <property type="match status" value="1"/>
</dbReference>
<dbReference type="PANTHER" id="PTHR35040">
    <property type="match status" value="1"/>
</dbReference>
<organism evidence="2 3">
    <name type="scientific">Pilimelia columellifera subsp. columellifera</name>
    <dbReference type="NCBI Taxonomy" id="706583"/>
    <lineage>
        <taxon>Bacteria</taxon>
        <taxon>Bacillati</taxon>
        <taxon>Actinomycetota</taxon>
        <taxon>Actinomycetes</taxon>
        <taxon>Micromonosporales</taxon>
        <taxon>Micromonosporaceae</taxon>
        <taxon>Pilimelia</taxon>
    </lineage>
</organism>
<evidence type="ECO:0000313" key="3">
    <source>
        <dbReference type="Proteomes" id="UP001499978"/>
    </source>
</evidence>
<proteinExistence type="predicted"/>
<gene>
    <name evidence="2" type="ORF">GCM10010201_14530</name>
</gene>
<accession>A0ABN3NFP5</accession>
<feature type="signal peptide" evidence="1">
    <location>
        <begin position="1"/>
        <end position="27"/>
    </location>
</feature>
<sequence length="265" mass="28264">MRKVLAVAVVAAVLGTAGLVTRGQADAAPPMRALVPLYVLPPESDDAYSDWHRACDSSPAGSAIVANVLSGPGDTLNQNYLAAIQYCALAGQRVLGYVHTEWGRRSAELVHAEIDRWHGLYGSWISGVFVDEMATDIATASYYRALYARANERRAGALVVGNTGTASGTGWHLTQPAAADILVIFEGPAASLGSFAAPEWVQQTPPEQLAALVYETSRETVPAACDALRALPVAWAHVTPETLADNPWDRLPAPAYTNRVRNACR</sequence>
<dbReference type="RefSeq" id="WP_344170208.1">
    <property type="nucleotide sequence ID" value="NZ_BAAARY010000005.1"/>
</dbReference>
<name>A0ABN3NFP5_9ACTN</name>
<reference evidence="2 3" key="1">
    <citation type="journal article" date="2019" name="Int. J. Syst. Evol. Microbiol.">
        <title>The Global Catalogue of Microorganisms (GCM) 10K type strain sequencing project: providing services to taxonomists for standard genome sequencing and annotation.</title>
        <authorList>
            <consortium name="The Broad Institute Genomics Platform"/>
            <consortium name="The Broad Institute Genome Sequencing Center for Infectious Disease"/>
            <person name="Wu L."/>
            <person name="Ma J."/>
        </authorList>
    </citation>
    <scope>NUCLEOTIDE SEQUENCE [LARGE SCALE GENOMIC DNA]</scope>
    <source>
        <strain evidence="2 3">JCM 3367</strain>
    </source>
</reference>
<dbReference type="EMBL" id="BAAARY010000005">
    <property type="protein sequence ID" value="GAA2518624.1"/>
    <property type="molecule type" value="Genomic_DNA"/>
</dbReference>
<dbReference type="Proteomes" id="UP001499978">
    <property type="component" value="Unassembled WGS sequence"/>
</dbReference>
<dbReference type="Pfam" id="PF12138">
    <property type="entry name" value="Spherulin4"/>
    <property type="match status" value="1"/>
</dbReference>
<evidence type="ECO:0008006" key="4">
    <source>
        <dbReference type="Google" id="ProtNLM"/>
    </source>
</evidence>
<dbReference type="InterPro" id="IPR021986">
    <property type="entry name" value="Spherulin4"/>
</dbReference>
<keyword evidence="3" id="KW-1185">Reference proteome</keyword>
<comment type="caution">
    <text evidence="2">The sequence shown here is derived from an EMBL/GenBank/DDBJ whole genome shotgun (WGS) entry which is preliminary data.</text>
</comment>
<keyword evidence="1" id="KW-0732">Signal</keyword>
<protein>
    <recommendedName>
        <fullName evidence="4">Spherulin 4</fullName>
    </recommendedName>
</protein>
<evidence type="ECO:0000313" key="2">
    <source>
        <dbReference type="EMBL" id="GAA2518624.1"/>
    </source>
</evidence>
<evidence type="ECO:0000256" key="1">
    <source>
        <dbReference type="SAM" id="SignalP"/>
    </source>
</evidence>